<dbReference type="KEGG" id="vg:9384533"/>
<proteinExistence type="predicted"/>
<dbReference type="EMBL" id="HM071924">
    <property type="protein sequence ID" value="ADI55563.1"/>
    <property type="molecule type" value="Genomic_DNA"/>
</dbReference>
<reference evidence="1 2" key="2">
    <citation type="journal article" date="2011" name="Virol. J.">
        <title>Sequence characteristics of T4-like bacteriophage IME08 benome termini revealed by high throughput sequencing.</title>
        <authorList>
            <person name="Jiang X."/>
            <person name="Jiang H."/>
            <person name="Li C."/>
            <person name="Wang S."/>
            <person name="Mi Z."/>
            <person name="An X."/>
            <person name="Chen J."/>
            <person name="Tong Y."/>
        </authorList>
    </citation>
    <scope>NUCLEOTIDE SEQUENCE [LARGE SCALE GENOMIC DNA]</scope>
</reference>
<organism evidence="1 2">
    <name type="scientific">Escherichia phage IME08</name>
    <dbReference type="NCBI Taxonomy" id="698728"/>
    <lineage>
        <taxon>Viruses</taxon>
        <taxon>Duplodnaviria</taxon>
        <taxon>Heunggongvirae</taxon>
        <taxon>Uroviricota</taxon>
        <taxon>Caudoviricetes</taxon>
        <taxon>Pantevenvirales</taxon>
        <taxon>Straboviridae</taxon>
        <taxon>Tevenvirinae</taxon>
        <taxon>Dhakavirus</taxon>
        <taxon>Dhakavirus ime08</taxon>
    </lineage>
</organism>
<dbReference type="OrthoDB" id="10867at10239"/>
<evidence type="ECO:0000313" key="2">
    <source>
        <dbReference type="Proteomes" id="UP000201129"/>
    </source>
</evidence>
<keyword evidence="2" id="KW-1185">Reference proteome</keyword>
<protein>
    <submittedName>
        <fullName evidence="1">Gp36 hinge connector of long tail fiber distal connector</fullName>
    </submittedName>
</protein>
<dbReference type="GeneID" id="9384533"/>
<sequence>MTMADLKLGSTAGGSVIWHQGNFPLTPVSNDILYKTYKIYTEFNKPQAADNDFVSKANGGNYLGTVNFDKDLQFKDSDGYWVKLGRKTNTTPMSSTYSFSFRMSKGMGLETETGTPFVIFDPSTTVGANRLTVMGDILGRQIKDESGRVFSPGNTPTKAQVGLSDVDNAKQVQINNSNIQSMAGVLSAPNFISRNPGTLNEHVPRIDQVVLRGTSEDFGYY</sequence>
<accession>D7RMP7</accession>
<reference evidence="1 2" key="1">
    <citation type="journal article" date="2011" name="Arch. Virol.">
        <title>The complete genome sequence of a novel T4-like bacteriophage, IME08.</title>
        <authorList>
            <person name="Jiang H."/>
            <person name="Jiang X."/>
            <person name="Wang S."/>
            <person name="Li C."/>
            <person name="Chen B."/>
            <person name="An X."/>
            <person name="Mi Z."/>
            <person name="Chen J."/>
            <person name="Tong Y."/>
        </authorList>
    </citation>
    <scope>NUCLEOTIDE SEQUENCE [LARGE SCALE GENOMIC DNA]</scope>
</reference>
<dbReference type="RefSeq" id="YP_003734384.1">
    <property type="nucleotide sequence ID" value="NC_014260.1"/>
</dbReference>
<gene>
    <name evidence="1" type="primary">36</name>
</gene>
<name>D7RMP7_9CAUD</name>
<dbReference type="Proteomes" id="UP000201129">
    <property type="component" value="Segment"/>
</dbReference>
<evidence type="ECO:0000313" key="1">
    <source>
        <dbReference type="EMBL" id="ADI55563.1"/>
    </source>
</evidence>